<evidence type="ECO:0000313" key="2">
    <source>
        <dbReference type="Proteomes" id="UP000249016"/>
    </source>
</evidence>
<protein>
    <submittedName>
        <fullName evidence="1">Uncharacterized protein</fullName>
    </submittedName>
</protein>
<reference evidence="1 2" key="1">
    <citation type="submission" date="2018-06" db="EMBL/GenBank/DDBJ databases">
        <title>Spirosoma sp. HMF3257 Genome sequencing and assembly.</title>
        <authorList>
            <person name="Kang H."/>
            <person name="Cha I."/>
            <person name="Kim H."/>
            <person name="Kang J."/>
            <person name="Joh K."/>
        </authorList>
    </citation>
    <scope>NUCLEOTIDE SEQUENCE [LARGE SCALE GENOMIC DNA]</scope>
    <source>
        <strain evidence="1 2">HMF3257</strain>
    </source>
</reference>
<dbReference type="AlphaFoldDB" id="A0A327NJ32"/>
<keyword evidence="2" id="KW-1185">Reference proteome</keyword>
<sequence length="79" mass="9180">MGRNDALLACSGNLRPSANLKCWPMQQKMGDDLAEAFRNYSWEINRAHAYNEEKRHGFINMLTETRMCAKPHKSRPQRS</sequence>
<gene>
    <name evidence="1" type="ORF">HMF3257_16295</name>
</gene>
<name>A0A327NJ32_9BACT</name>
<dbReference type="EMBL" id="QLII01000001">
    <property type="protein sequence ID" value="RAI75350.1"/>
    <property type="molecule type" value="Genomic_DNA"/>
</dbReference>
<evidence type="ECO:0000313" key="1">
    <source>
        <dbReference type="EMBL" id="RAI75350.1"/>
    </source>
</evidence>
<accession>A0A327NJ32</accession>
<comment type="caution">
    <text evidence="1">The sequence shown here is derived from an EMBL/GenBank/DDBJ whole genome shotgun (WGS) entry which is preliminary data.</text>
</comment>
<organism evidence="1 2">
    <name type="scientific">Spirosoma telluris</name>
    <dbReference type="NCBI Taxonomy" id="2183553"/>
    <lineage>
        <taxon>Bacteria</taxon>
        <taxon>Pseudomonadati</taxon>
        <taxon>Bacteroidota</taxon>
        <taxon>Cytophagia</taxon>
        <taxon>Cytophagales</taxon>
        <taxon>Cytophagaceae</taxon>
        <taxon>Spirosoma</taxon>
    </lineage>
</organism>
<proteinExistence type="predicted"/>
<dbReference type="Proteomes" id="UP000249016">
    <property type="component" value="Unassembled WGS sequence"/>
</dbReference>